<dbReference type="STRING" id="1121865.OMW_02040"/>
<dbReference type="SUPFAM" id="SSF54211">
    <property type="entry name" value="Ribosomal protein S5 domain 2-like"/>
    <property type="match status" value="1"/>
</dbReference>
<evidence type="ECO:0000256" key="4">
    <source>
        <dbReference type="ARBA" id="ARBA00022759"/>
    </source>
</evidence>
<keyword evidence="3 7" id="KW-0540">Nuclease</keyword>
<dbReference type="GO" id="GO:0030677">
    <property type="term" value="C:ribonuclease P complex"/>
    <property type="evidence" value="ECO:0007669"/>
    <property type="project" value="TreeGrafter"/>
</dbReference>
<dbReference type="GO" id="GO:0042781">
    <property type="term" value="F:3'-tRNA processing endoribonuclease activity"/>
    <property type="evidence" value="ECO:0007669"/>
    <property type="project" value="TreeGrafter"/>
</dbReference>
<dbReference type="EMBL" id="ASWJ01000011">
    <property type="protein sequence ID" value="EOW79904.1"/>
    <property type="molecule type" value="Genomic_DNA"/>
</dbReference>
<dbReference type="eggNOG" id="COG0594">
    <property type="taxonomic scope" value="Bacteria"/>
</dbReference>
<organism evidence="9 10">
    <name type="scientific">Enterococcus columbae DSM 7374 = ATCC 51263</name>
    <dbReference type="NCBI Taxonomy" id="1121865"/>
    <lineage>
        <taxon>Bacteria</taxon>
        <taxon>Bacillati</taxon>
        <taxon>Bacillota</taxon>
        <taxon>Bacilli</taxon>
        <taxon>Lactobacillales</taxon>
        <taxon>Enterococcaceae</taxon>
        <taxon>Enterococcus</taxon>
    </lineage>
</organism>
<evidence type="ECO:0000256" key="1">
    <source>
        <dbReference type="ARBA" id="ARBA00002663"/>
    </source>
</evidence>
<dbReference type="Proteomes" id="UP000014113">
    <property type="component" value="Unassembled WGS sequence"/>
</dbReference>
<dbReference type="RefSeq" id="WP_016184146.1">
    <property type="nucleotide sequence ID" value="NZ_JXKI01000010.1"/>
</dbReference>
<protein>
    <recommendedName>
        <fullName evidence="7 8">Ribonuclease P protein component</fullName>
        <shortName evidence="7">RNase P protein</shortName>
        <shortName evidence="7">RNaseP protein</shortName>
        <ecNumber evidence="7 8">3.1.26.5</ecNumber>
    </recommendedName>
    <alternativeName>
        <fullName evidence="7">Protein C5</fullName>
    </alternativeName>
</protein>
<dbReference type="NCBIfam" id="TIGR00188">
    <property type="entry name" value="rnpA"/>
    <property type="match status" value="1"/>
</dbReference>
<keyword evidence="2 7" id="KW-0819">tRNA processing</keyword>
<gene>
    <name evidence="7" type="primary">rnpA</name>
    <name evidence="9" type="ORF">I568_02255</name>
</gene>
<dbReference type="GO" id="GO:0004526">
    <property type="term" value="F:ribonuclease P activity"/>
    <property type="evidence" value="ECO:0007669"/>
    <property type="project" value="UniProtKB-UniRule"/>
</dbReference>
<comment type="catalytic activity">
    <reaction evidence="7">
        <text>Endonucleolytic cleavage of RNA, removing 5'-extranucleotides from tRNA precursor.</text>
        <dbReference type="EC" id="3.1.26.5"/>
    </reaction>
</comment>
<dbReference type="PANTHER" id="PTHR33992">
    <property type="entry name" value="RIBONUCLEASE P PROTEIN COMPONENT"/>
    <property type="match status" value="1"/>
</dbReference>
<evidence type="ECO:0000256" key="6">
    <source>
        <dbReference type="ARBA" id="ARBA00022884"/>
    </source>
</evidence>
<dbReference type="PROSITE" id="PS00648">
    <property type="entry name" value="RIBONUCLEASE_P"/>
    <property type="match status" value="1"/>
</dbReference>
<dbReference type="EC" id="3.1.26.5" evidence="7 8"/>
<keyword evidence="4 7" id="KW-0255">Endonuclease</keyword>
<keyword evidence="10" id="KW-1185">Reference proteome</keyword>
<dbReference type="InterPro" id="IPR020539">
    <property type="entry name" value="RNase_P_CS"/>
</dbReference>
<evidence type="ECO:0000313" key="10">
    <source>
        <dbReference type="Proteomes" id="UP000014113"/>
    </source>
</evidence>
<comment type="caution">
    <text evidence="9">The sequence shown here is derived from an EMBL/GenBank/DDBJ whole genome shotgun (WGS) entry which is preliminary data.</text>
</comment>
<dbReference type="Pfam" id="PF00825">
    <property type="entry name" value="Ribonuclease_P"/>
    <property type="match status" value="1"/>
</dbReference>
<name>S1NGH3_9ENTE</name>
<evidence type="ECO:0000256" key="5">
    <source>
        <dbReference type="ARBA" id="ARBA00022801"/>
    </source>
</evidence>
<dbReference type="Gene3D" id="3.30.230.10">
    <property type="match status" value="1"/>
</dbReference>
<accession>S1NGH3</accession>
<proteinExistence type="inferred from homology"/>
<dbReference type="GO" id="GO:0000049">
    <property type="term" value="F:tRNA binding"/>
    <property type="evidence" value="ECO:0007669"/>
    <property type="project" value="UniProtKB-UniRule"/>
</dbReference>
<dbReference type="GO" id="GO:0001682">
    <property type="term" value="P:tRNA 5'-leader removal"/>
    <property type="evidence" value="ECO:0007669"/>
    <property type="project" value="UniProtKB-UniRule"/>
</dbReference>
<comment type="subunit">
    <text evidence="7">Consists of a catalytic RNA component (M1 or rnpB) and a protein subunit.</text>
</comment>
<keyword evidence="5 7" id="KW-0378">Hydrolase</keyword>
<comment type="similarity">
    <text evidence="7">Belongs to the RnpA family.</text>
</comment>
<dbReference type="PANTHER" id="PTHR33992:SF1">
    <property type="entry name" value="RIBONUCLEASE P PROTEIN COMPONENT"/>
    <property type="match status" value="1"/>
</dbReference>
<evidence type="ECO:0000313" key="9">
    <source>
        <dbReference type="EMBL" id="EOW79904.1"/>
    </source>
</evidence>
<evidence type="ECO:0000256" key="7">
    <source>
        <dbReference type="HAMAP-Rule" id="MF_00227"/>
    </source>
</evidence>
<dbReference type="AlphaFoldDB" id="S1NGH3"/>
<dbReference type="FunFam" id="3.30.230.10:FF:000021">
    <property type="entry name" value="Ribonuclease P protein component"/>
    <property type="match status" value="1"/>
</dbReference>
<dbReference type="InterPro" id="IPR020568">
    <property type="entry name" value="Ribosomal_Su5_D2-typ_SF"/>
</dbReference>
<dbReference type="HAMAP" id="MF_00227">
    <property type="entry name" value="RNase_P"/>
    <property type="match status" value="1"/>
</dbReference>
<evidence type="ECO:0000256" key="2">
    <source>
        <dbReference type="ARBA" id="ARBA00022694"/>
    </source>
</evidence>
<dbReference type="InterPro" id="IPR000100">
    <property type="entry name" value="RNase_P"/>
</dbReference>
<keyword evidence="6 7" id="KW-0694">RNA-binding</keyword>
<dbReference type="InterPro" id="IPR014721">
    <property type="entry name" value="Ribsml_uS5_D2-typ_fold_subgr"/>
</dbReference>
<evidence type="ECO:0000256" key="3">
    <source>
        <dbReference type="ARBA" id="ARBA00022722"/>
    </source>
</evidence>
<reference evidence="9 10" key="1">
    <citation type="submission" date="2013-03" db="EMBL/GenBank/DDBJ databases">
        <title>The Genome Sequence of Enterococcus columbae ATCC_51263 (PacBio/Illumina hybrid assembly).</title>
        <authorList>
            <consortium name="The Broad Institute Genomics Platform"/>
            <consortium name="The Broad Institute Genome Sequencing Center for Infectious Disease"/>
            <person name="Earl A."/>
            <person name="Russ C."/>
            <person name="Gilmore M."/>
            <person name="Surin D."/>
            <person name="Walker B."/>
            <person name="Young S."/>
            <person name="Zeng Q."/>
            <person name="Gargeya S."/>
            <person name="Fitzgerald M."/>
            <person name="Haas B."/>
            <person name="Abouelleil A."/>
            <person name="Allen A.W."/>
            <person name="Alvarado L."/>
            <person name="Arachchi H.M."/>
            <person name="Berlin A.M."/>
            <person name="Chapman S.B."/>
            <person name="Gainer-Dewar J."/>
            <person name="Goldberg J."/>
            <person name="Griggs A."/>
            <person name="Gujja S."/>
            <person name="Hansen M."/>
            <person name="Howarth C."/>
            <person name="Imamovic A."/>
            <person name="Ireland A."/>
            <person name="Larimer J."/>
            <person name="McCowan C."/>
            <person name="Murphy C."/>
            <person name="Pearson M."/>
            <person name="Poon T.W."/>
            <person name="Priest M."/>
            <person name="Roberts A."/>
            <person name="Saif S."/>
            <person name="Shea T."/>
            <person name="Sisk P."/>
            <person name="Sykes S."/>
            <person name="Wortman J."/>
            <person name="Nusbaum C."/>
            <person name="Birren B."/>
        </authorList>
    </citation>
    <scope>NUCLEOTIDE SEQUENCE [LARGE SCALE GENOMIC DNA]</scope>
    <source>
        <strain evidence="9 10">ATCC 51263</strain>
    </source>
</reference>
<comment type="function">
    <text evidence="1 7">RNaseP catalyzes the removal of the 5'-leader sequence from pre-tRNA to produce the mature 5'-terminus. It can also cleave other RNA substrates such as 4.5S RNA. The protein component plays an auxiliary but essential role in vivo by binding to the 5'-leader sequence and broadening the substrate specificity of the ribozyme.</text>
</comment>
<dbReference type="OrthoDB" id="9810867at2"/>
<dbReference type="PATRIC" id="fig|1121865.3.peg.1988"/>
<sequence>MKKSYRVKKETDFQRVFQQGTSYANRRFVVYVLPKPEQKHFRIGISVGKKVGNAVTRNAVKRKIRACVFQMKDQLVSEMDFIVIARQSTAELSSTEVYSNLQHVFKLAKIFNETEQ</sequence>
<evidence type="ECO:0000256" key="8">
    <source>
        <dbReference type="NCBIfam" id="TIGR00188"/>
    </source>
</evidence>